<evidence type="ECO:0000256" key="2">
    <source>
        <dbReference type="ARBA" id="ARBA00022741"/>
    </source>
</evidence>
<dbReference type="Gene3D" id="3.90.640.10">
    <property type="entry name" value="Actin, Chain A, domain 4"/>
    <property type="match status" value="1"/>
</dbReference>
<comment type="similarity">
    <text evidence="1 4">Belongs to the heat shock protein 70 family.</text>
</comment>
<protein>
    <submittedName>
        <fullName evidence="5">Molecular chaperone HscC</fullName>
    </submittedName>
</protein>
<name>A0AAQ1G514_9GAMM</name>
<dbReference type="SUPFAM" id="SSF100920">
    <property type="entry name" value="Heat shock protein 70kD (HSP70), peptide-binding domain"/>
    <property type="match status" value="1"/>
</dbReference>
<dbReference type="PANTHER" id="PTHR19375">
    <property type="entry name" value="HEAT SHOCK PROTEIN 70KDA"/>
    <property type="match status" value="1"/>
</dbReference>
<comment type="caution">
    <text evidence="5">The sequence shown here is derived from an EMBL/GenBank/DDBJ whole genome shotgun (WGS) entry which is preliminary data.</text>
</comment>
<evidence type="ECO:0000256" key="3">
    <source>
        <dbReference type="ARBA" id="ARBA00022840"/>
    </source>
</evidence>
<evidence type="ECO:0000313" key="6">
    <source>
        <dbReference type="Proteomes" id="UP000243518"/>
    </source>
</evidence>
<dbReference type="SUPFAM" id="SSF53067">
    <property type="entry name" value="Actin-like ATPase domain"/>
    <property type="match status" value="2"/>
</dbReference>
<dbReference type="FunFam" id="3.30.420.40:FF:000144">
    <property type="entry name" value="Molecular chaperone HscC"/>
    <property type="match status" value="1"/>
</dbReference>
<dbReference type="Gene3D" id="2.60.34.10">
    <property type="entry name" value="Substrate Binding Domain Of DNAk, Chain A, domain 1"/>
    <property type="match status" value="1"/>
</dbReference>
<dbReference type="InterPro" id="IPR018181">
    <property type="entry name" value="Heat_shock_70_CS"/>
</dbReference>
<keyword evidence="6" id="KW-1185">Reference proteome</keyword>
<keyword evidence="3 4" id="KW-0067">ATP-binding</keyword>
<dbReference type="Proteomes" id="UP000243518">
    <property type="component" value="Unassembled WGS sequence"/>
</dbReference>
<dbReference type="GO" id="GO:0140662">
    <property type="term" value="F:ATP-dependent protein folding chaperone"/>
    <property type="evidence" value="ECO:0007669"/>
    <property type="project" value="InterPro"/>
</dbReference>
<accession>A0AAQ1G514</accession>
<dbReference type="RefSeq" id="WP_088273851.1">
    <property type="nucleotide sequence ID" value="NZ_FNVE01000001.1"/>
</dbReference>
<keyword evidence="2 4" id="KW-0547">Nucleotide-binding</keyword>
<sequence length="566" mass="62280">MAVVGIDLGTTNSLISVWRDDKSIIIPNALGELLTPSVVSVDDDGMVTVGRAAKDRLVTHPEKTAAQFKRLMGTSERIRLGNRQFSAEELSALVLKQLKADAEVYLGEPVDEAIISVPAYFNNHQRTATLNAARLAGLKAERLINEPTAAALAYGIQENEEECRFIVIDLGGGTLDVSILEKFEDLLEVHATSGDSFLGGEDFTAAMLGAVCEQIGCERQSLSREERAHLYRVCDEAKKALAEQHEVLMTLSLAGKEHSLTFTRDAFVQACIVLLERIRGPIERAVLDAGMSRDDFDEVILVGGATRMPVVRSHVGRLFGRIPATTIDPDLVVAMGAAVQAALKERNAGLRDTVLTDVCPFSLGIEIAKDIGGERAHGFFSVIIPRNTVIPTSRVDRYYTVADNQRVVNLSVFQGEQRMVRNNIKIGELAVQLPGGRAGEESVDVRFTYDINGVLEVEAVVVSTGVRSTLVIQNTTSELDEKTLERLLKEMEKLKFHPREDSANIALMGEAERMWAETLGEERRYLEELIEYFEAAMDSQDLQRCAAARNAVGQKLAELRNSRGRW</sequence>
<dbReference type="InterPro" id="IPR029047">
    <property type="entry name" value="HSP70_peptide-bd_sf"/>
</dbReference>
<dbReference type="AlphaFoldDB" id="A0AAQ1G514"/>
<dbReference type="Gene3D" id="3.30.420.40">
    <property type="match status" value="2"/>
</dbReference>
<dbReference type="InterPro" id="IPR013126">
    <property type="entry name" value="Hsp_70_fam"/>
</dbReference>
<organism evidence="5 6">
    <name type="scientific">Halopseudomonas aestusnigri</name>
    <dbReference type="NCBI Taxonomy" id="857252"/>
    <lineage>
        <taxon>Bacteria</taxon>
        <taxon>Pseudomonadati</taxon>
        <taxon>Pseudomonadota</taxon>
        <taxon>Gammaproteobacteria</taxon>
        <taxon>Pseudomonadales</taxon>
        <taxon>Pseudomonadaceae</taxon>
        <taxon>Halopseudomonas</taxon>
    </lineage>
</organism>
<gene>
    <name evidence="5" type="ORF">SAMN05216586_101780</name>
</gene>
<dbReference type="PROSITE" id="PS00297">
    <property type="entry name" value="HSP70_1"/>
    <property type="match status" value="1"/>
</dbReference>
<evidence type="ECO:0000313" key="5">
    <source>
        <dbReference type="EMBL" id="SEF72519.1"/>
    </source>
</evidence>
<dbReference type="InterPro" id="IPR043129">
    <property type="entry name" value="ATPase_NBD"/>
</dbReference>
<dbReference type="PRINTS" id="PR00301">
    <property type="entry name" value="HEATSHOCK70"/>
</dbReference>
<dbReference type="PROSITE" id="PS00329">
    <property type="entry name" value="HSP70_2"/>
    <property type="match status" value="1"/>
</dbReference>
<dbReference type="PROSITE" id="PS01036">
    <property type="entry name" value="HSP70_3"/>
    <property type="match status" value="1"/>
</dbReference>
<evidence type="ECO:0000256" key="1">
    <source>
        <dbReference type="ARBA" id="ARBA00007381"/>
    </source>
</evidence>
<reference evidence="5 6" key="1">
    <citation type="submission" date="2016-10" db="EMBL/GenBank/DDBJ databases">
        <authorList>
            <person name="Varghese N."/>
            <person name="Submissions S."/>
        </authorList>
    </citation>
    <scope>NUCLEOTIDE SEQUENCE [LARGE SCALE GENOMIC DNA]</scope>
    <source>
        <strain evidence="5 6">CECT 8317</strain>
    </source>
</reference>
<proteinExistence type="inferred from homology"/>
<dbReference type="EMBL" id="FNVE01000001">
    <property type="protein sequence ID" value="SEF72519.1"/>
    <property type="molecule type" value="Genomic_DNA"/>
</dbReference>
<dbReference type="GO" id="GO:0005524">
    <property type="term" value="F:ATP binding"/>
    <property type="evidence" value="ECO:0007669"/>
    <property type="project" value="UniProtKB-KW"/>
</dbReference>
<evidence type="ECO:0000256" key="4">
    <source>
        <dbReference type="RuleBase" id="RU003322"/>
    </source>
</evidence>
<dbReference type="Pfam" id="PF00012">
    <property type="entry name" value="HSP70"/>
    <property type="match status" value="1"/>
</dbReference>